<dbReference type="SUPFAM" id="SSF46767">
    <property type="entry name" value="Methylated DNA-protein cysteine methyltransferase, C-terminal domain"/>
    <property type="match status" value="1"/>
</dbReference>
<evidence type="ECO:0000313" key="3">
    <source>
        <dbReference type="EMBL" id="MFC3532710.1"/>
    </source>
</evidence>
<keyword evidence="4" id="KW-1185">Reference proteome</keyword>
<dbReference type="Proteomes" id="UP001595741">
    <property type="component" value="Unassembled WGS sequence"/>
</dbReference>
<evidence type="ECO:0000256" key="1">
    <source>
        <dbReference type="ARBA" id="ARBA00022763"/>
    </source>
</evidence>
<dbReference type="PANTHER" id="PTHR42942:SF1">
    <property type="entry name" value="ALKYLTRANSFERASE-LIKE PROTEIN 1"/>
    <property type="match status" value="1"/>
</dbReference>
<evidence type="ECO:0000313" key="4">
    <source>
        <dbReference type="Proteomes" id="UP001595741"/>
    </source>
</evidence>
<sequence>MDAAFERAVLAQLLAIPPGQVSTYGTLAALAGYPRHARHVGKLLGNAPAGSGWPWFRVLSGSGKVARPGTAEADYQILLLEEDGVEVGAGGRVNLKRYGWLAQFFIPKS</sequence>
<dbReference type="InterPro" id="IPR036217">
    <property type="entry name" value="MethylDNA_cys_MeTrfase_DNAb"/>
</dbReference>
<gene>
    <name evidence="3" type="ORF">ACFOLG_10995</name>
</gene>
<dbReference type="PANTHER" id="PTHR42942">
    <property type="entry name" value="6-O-METHYLGUANINE DNA METHYLTRANSFERASE"/>
    <property type="match status" value="1"/>
</dbReference>
<name>A0ABV7RF90_9NEIS</name>
<dbReference type="CDD" id="cd06445">
    <property type="entry name" value="ATase"/>
    <property type="match status" value="1"/>
</dbReference>
<dbReference type="Gene3D" id="1.10.10.10">
    <property type="entry name" value="Winged helix-like DNA-binding domain superfamily/Winged helix DNA-binding domain"/>
    <property type="match status" value="1"/>
</dbReference>
<evidence type="ECO:0000259" key="2">
    <source>
        <dbReference type="Pfam" id="PF01035"/>
    </source>
</evidence>
<dbReference type="InterPro" id="IPR014048">
    <property type="entry name" value="MethylDNA_cys_MeTrfase_DNA-bd"/>
</dbReference>
<keyword evidence="1" id="KW-0227">DNA damage</keyword>
<dbReference type="RefSeq" id="WP_386091665.1">
    <property type="nucleotide sequence ID" value="NZ_JBHRXN010000030.1"/>
</dbReference>
<organism evidence="3 4">
    <name type="scientific">Vogesella facilis</name>
    <dbReference type="NCBI Taxonomy" id="1655232"/>
    <lineage>
        <taxon>Bacteria</taxon>
        <taxon>Pseudomonadati</taxon>
        <taxon>Pseudomonadota</taxon>
        <taxon>Betaproteobacteria</taxon>
        <taxon>Neisseriales</taxon>
        <taxon>Chromobacteriaceae</taxon>
        <taxon>Vogesella</taxon>
    </lineage>
</organism>
<dbReference type="InterPro" id="IPR036388">
    <property type="entry name" value="WH-like_DNA-bd_sf"/>
</dbReference>
<feature type="domain" description="Methylated-DNA-[protein]-cysteine S-methyltransferase DNA binding" evidence="2">
    <location>
        <begin position="4"/>
        <end position="85"/>
    </location>
</feature>
<accession>A0ABV7RF90</accession>
<proteinExistence type="predicted"/>
<protein>
    <submittedName>
        <fullName evidence="3">MGMT family protein</fullName>
    </submittedName>
</protein>
<dbReference type="Pfam" id="PF01035">
    <property type="entry name" value="DNA_binding_1"/>
    <property type="match status" value="1"/>
</dbReference>
<dbReference type="InterPro" id="IPR052520">
    <property type="entry name" value="ATL_DNA_repair"/>
</dbReference>
<reference evidence="4" key="1">
    <citation type="journal article" date="2019" name="Int. J. Syst. Evol. Microbiol.">
        <title>The Global Catalogue of Microorganisms (GCM) 10K type strain sequencing project: providing services to taxonomists for standard genome sequencing and annotation.</title>
        <authorList>
            <consortium name="The Broad Institute Genomics Platform"/>
            <consortium name="The Broad Institute Genome Sequencing Center for Infectious Disease"/>
            <person name="Wu L."/>
            <person name="Ma J."/>
        </authorList>
    </citation>
    <scope>NUCLEOTIDE SEQUENCE [LARGE SCALE GENOMIC DNA]</scope>
    <source>
        <strain evidence="4">KCTC 42742</strain>
    </source>
</reference>
<dbReference type="EMBL" id="JBHRXN010000030">
    <property type="protein sequence ID" value="MFC3532710.1"/>
    <property type="molecule type" value="Genomic_DNA"/>
</dbReference>
<comment type="caution">
    <text evidence="3">The sequence shown here is derived from an EMBL/GenBank/DDBJ whole genome shotgun (WGS) entry which is preliminary data.</text>
</comment>